<evidence type="ECO:0000313" key="2">
    <source>
        <dbReference type="Proteomes" id="UP001623232"/>
    </source>
</evidence>
<reference evidence="1 2" key="1">
    <citation type="submission" date="2023-04" db="EMBL/GenBank/DDBJ databases">
        <title>Complete genome sequence of Alisedimentitalea scapharcae.</title>
        <authorList>
            <person name="Rong J.-C."/>
            <person name="Yi M.-L."/>
            <person name="Zhao Q."/>
        </authorList>
    </citation>
    <scope>NUCLEOTIDE SEQUENCE [LARGE SCALE GENOMIC DNA]</scope>
    <source>
        <strain evidence="1 2">KCTC 42119</strain>
    </source>
</reference>
<keyword evidence="2" id="KW-1185">Reference proteome</keyword>
<protein>
    <submittedName>
        <fullName evidence="1">Tetratricopeptide repeat protein</fullName>
    </submittedName>
</protein>
<dbReference type="RefSeq" id="WP_406646176.1">
    <property type="nucleotide sequence ID" value="NZ_CP123584.1"/>
</dbReference>
<organism evidence="1 2">
    <name type="scientific">Aliisedimentitalea scapharcae</name>
    <dbReference type="NCBI Taxonomy" id="1524259"/>
    <lineage>
        <taxon>Bacteria</taxon>
        <taxon>Pseudomonadati</taxon>
        <taxon>Pseudomonadota</taxon>
        <taxon>Alphaproteobacteria</taxon>
        <taxon>Rhodobacterales</taxon>
        <taxon>Roseobacteraceae</taxon>
        <taxon>Aliisedimentitalea</taxon>
    </lineage>
</organism>
<gene>
    <name evidence="1" type="ORF">QEZ52_19130</name>
</gene>
<proteinExistence type="predicted"/>
<evidence type="ECO:0000313" key="1">
    <source>
        <dbReference type="EMBL" id="WZK88686.1"/>
    </source>
</evidence>
<accession>A0ABZ2XVJ0</accession>
<name>A0ABZ2XVJ0_9RHOB</name>
<sequence>MSFTITNTFEPLIWGFKPDSDMKVALEAGWTRSDVIWERLMERALAAWDATPRKASRSRSARLFKLADLVARYRFDATDVRRAASVANLAIVEQARGNHAASETYQKQALQIWKGAHHAVQNMRVLPRSRSSLFHLRMEALHRDTFHNNLKTRIGLIADETEMTLRELTSGRPSGHRHASRWRGERPNVYDDTRKILGACLLILDA</sequence>
<dbReference type="EMBL" id="CP123584">
    <property type="protein sequence ID" value="WZK88686.1"/>
    <property type="molecule type" value="Genomic_DNA"/>
</dbReference>
<dbReference type="Proteomes" id="UP001623232">
    <property type="component" value="Chromosome"/>
</dbReference>